<evidence type="ECO:0000313" key="5">
    <source>
        <dbReference type="Proteomes" id="UP000581087"/>
    </source>
</evidence>
<dbReference type="Proteomes" id="UP000292686">
    <property type="component" value="Unassembled WGS sequence"/>
</dbReference>
<reference evidence="2 5" key="2">
    <citation type="submission" date="2020-07" db="EMBL/GenBank/DDBJ databases">
        <title>Sequencing the genomes of 1000 actinobacteria strains.</title>
        <authorList>
            <person name="Klenk H.-P."/>
        </authorList>
    </citation>
    <scope>NUCLEOTIDE SEQUENCE [LARGE SCALE GENOMIC DNA]</scope>
    <source>
        <strain evidence="2 5">DSM 23870</strain>
    </source>
</reference>
<dbReference type="EMBL" id="SDPM01000008">
    <property type="protein sequence ID" value="RXZ85584.1"/>
    <property type="molecule type" value="Genomic_DNA"/>
</dbReference>
<accession>A0A4Q2M142</accession>
<dbReference type="InterPro" id="IPR011201">
    <property type="entry name" value="Zinc-ribbon_6_bact"/>
</dbReference>
<dbReference type="AlphaFoldDB" id="A0A4Q2M142"/>
<dbReference type="Gene3D" id="3.40.390.70">
    <property type="match status" value="1"/>
</dbReference>
<feature type="domain" description="Zinc-ribbon" evidence="1">
    <location>
        <begin position="4"/>
        <end position="83"/>
    </location>
</feature>
<dbReference type="RefSeq" id="WP_129176205.1">
    <property type="nucleotide sequence ID" value="NZ_JACCBI010000001.1"/>
</dbReference>
<dbReference type="OrthoDB" id="256753at2"/>
<protein>
    <recommendedName>
        <fullName evidence="1">Zinc-ribbon domain-containing protein</fullName>
    </recommendedName>
</protein>
<evidence type="ECO:0000313" key="2">
    <source>
        <dbReference type="EMBL" id="NYD68372.1"/>
    </source>
</evidence>
<comment type="caution">
    <text evidence="3">The sequence shown here is derived from an EMBL/GenBank/DDBJ whole genome shotgun (WGS) entry which is preliminary data.</text>
</comment>
<proteinExistence type="predicted"/>
<name>A0A4Q2M142_9MICO</name>
<gene>
    <name evidence="2" type="ORF">BJ972_002891</name>
    <name evidence="3" type="ORF">ESP50_13870</name>
</gene>
<evidence type="ECO:0000313" key="4">
    <source>
        <dbReference type="Proteomes" id="UP000292686"/>
    </source>
</evidence>
<evidence type="ECO:0000259" key="1">
    <source>
        <dbReference type="Pfam" id="PF10005"/>
    </source>
</evidence>
<dbReference type="Pfam" id="PF15887">
    <property type="entry name" value="Peptidase_Mx"/>
    <property type="match status" value="1"/>
</dbReference>
<dbReference type="InterPro" id="IPR031321">
    <property type="entry name" value="UCP012641"/>
</dbReference>
<dbReference type="Pfam" id="PF10005">
    <property type="entry name" value="Zn_ribbon_DZR_6"/>
    <property type="match status" value="1"/>
</dbReference>
<dbReference type="PIRSF" id="PIRSF012641">
    <property type="entry name" value="UCP012641"/>
    <property type="match status" value="1"/>
</dbReference>
<evidence type="ECO:0000313" key="3">
    <source>
        <dbReference type="EMBL" id="RXZ85584.1"/>
    </source>
</evidence>
<dbReference type="Proteomes" id="UP000581087">
    <property type="component" value="Unassembled WGS sequence"/>
</dbReference>
<reference evidence="3 4" key="1">
    <citation type="submission" date="2019-01" db="EMBL/GenBank/DDBJ databases">
        <title>Agromyces.</title>
        <authorList>
            <person name="Li J."/>
        </authorList>
    </citation>
    <scope>NUCLEOTIDE SEQUENCE [LARGE SCALE GENOMIC DNA]</scope>
    <source>
        <strain evidence="3 4">DSM 23870</strain>
    </source>
</reference>
<sequence>MRIFACPGCSRVVYYDNLSCLACGTELAYDRENVALVAVVGERYRAAGGVRRRCMNTIAGCNWLTADDEASECFSCLLTRSRPVEGEQNIFDWLAETSHAKRWLIFQLDELGLPIVSHRDKPNGGLAFDLDATTDDHRVMIGHMNGVITIDLSEAQDSHREALRVLLGEAYRTMLGHFRHEIGHYYWMTLVASDPARLEAFRERFGDERQDYGQALTAHYSGGVAAWQHDHISQYATTHPWEDFAETFAHYLHICGTLQSAGAFGLSMAGPGEELGARGSLTSHPTLTPQSAASVRDILAEWQPLALALNLVNRSLGKGDLYPFTIADPVVEKLEYVHRLVSGR</sequence>
<keyword evidence="4" id="KW-1185">Reference proteome</keyword>
<organism evidence="3 4">
    <name type="scientific">Agromyces atrinae</name>
    <dbReference type="NCBI Taxonomy" id="592376"/>
    <lineage>
        <taxon>Bacteria</taxon>
        <taxon>Bacillati</taxon>
        <taxon>Actinomycetota</taxon>
        <taxon>Actinomycetes</taxon>
        <taxon>Micrococcales</taxon>
        <taxon>Microbacteriaceae</taxon>
        <taxon>Agromyces</taxon>
    </lineage>
</organism>
<dbReference type="EMBL" id="JACCBI010000001">
    <property type="protein sequence ID" value="NYD68372.1"/>
    <property type="molecule type" value="Genomic_DNA"/>
</dbReference>